<name>A0A5J4L0N8_9ACTN</name>
<evidence type="ECO:0000313" key="3">
    <source>
        <dbReference type="Proteomes" id="UP000325598"/>
    </source>
</evidence>
<keyword evidence="3" id="KW-1185">Reference proteome</keyword>
<accession>A0A5J4L0N8</accession>
<dbReference type="Proteomes" id="UP000325598">
    <property type="component" value="Unassembled WGS sequence"/>
</dbReference>
<proteinExistence type="predicted"/>
<reference evidence="2 3" key="1">
    <citation type="submission" date="2019-10" db="EMBL/GenBank/DDBJ databases">
        <title>Whole genome shotgun sequence of Streptomyces angustmyceticus NBRC 3934.</title>
        <authorList>
            <person name="Hosoyama A."/>
            <person name="Ichikawa N."/>
            <person name="Kimura A."/>
            <person name="Kitahashi Y."/>
            <person name="Komaki H."/>
            <person name="Uohara A."/>
        </authorList>
    </citation>
    <scope>NUCLEOTIDE SEQUENCE [LARGE SCALE GENOMIC DNA]</scope>
    <source>
        <strain evidence="2 3">NBRC 3934</strain>
    </source>
</reference>
<dbReference type="AlphaFoldDB" id="A0A5J4L0N8"/>
<protein>
    <submittedName>
        <fullName evidence="2">Uncharacterized protein</fullName>
    </submittedName>
</protein>
<organism evidence="2 3">
    <name type="scientific">Streptomyces angustmyceticus</name>
    <dbReference type="NCBI Taxonomy" id="285578"/>
    <lineage>
        <taxon>Bacteria</taxon>
        <taxon>Bacillati</taxon>
        <taxon>Actinomycetota</taxon>
        <taxon>Actinomycetes</taxon>
        <taxon>Kitasatosporales</taxon>
        <taxon>Streptomycetaceae</taxon>
        <taxon>Streptomyces</taxon>
    </lineage>
</organism>
<gene>
    <name evidence="2" type="ORF">San01_01390</name>
</gene>
<evidence type="ECO:0000313" key="2">
    <source>
        <dbReference type="EMBL" id="GES27653.1"/>
    </source>
</evidence>
<feature type="region of interest" description="Disordered" evidence="1">
    <location>
        <begin position="1"/>
        <end position="29"/>
    </location>
</feature>
<dbReference type="EMBL" id="BLAG01000004">
    <property type="protein sequence ID" value="GES27653.1"/>
    <property type="molecule type" value="Genomic_DNA"/>
</dbReference>
<comment type="caution">
    <text evidence="2">The sequence shown here is derived from an EMBL/GenBank/DDBJ whole genome shotgun (WGS) entry which is preliminary data.</text>
</comment>
<sequence length="94" mass="10354">MREERLAVEGQLDPSGGAGEQPDGECALKGGDALRHGLLGDAELVGRVLQLPEFGRADERPHRLGIHRPSISVPNRWLWLSRGRLFDPGRVRPV</sequence>
<evidence type="ECO:0000256" key="1">
    <source>
        <dbReference type="SAM" id="MobiDB-lite"/>
    </source>
</evidence>